<dbReference type="OrthoDB" id="9805811at2"/>
<comment type="caution">
    <text evidence="1">The sequence shown here is derived from an EMBL/GenBank/DDBJ whole genome shotgun (WGS) entry which is preliminary data.</text>
</comment>
<evidence type="ECO:0000313" key="1">
    <source>
        <dbReference type="EMBL" id="TGJ78047.1"/>
    </source>
</evidence>
<reference evidence="1 2" key="1">
    <citation type="submission" date="2019-04" db="EMBL/GenBank/DDBJ databases">
        <authorList>
            <person name="Poehlein A."/>
            <person name="Bengelsdorf F.R."/>
            <person name="Duerre P."/>
            <person name="Daniel R."/>
        </authorList>
    </citation>
    <scope>NUCLEOTIDE SEQUENCE [LARGE SCALE GENOMIC DNA]</scope>
    <source>
        <strain evidence="1 2">BS-1</strain>
    </source>
</reference>
<dbReference type="EMBL" id="SRMQ01000001">
    <property type="protein sequence ID" value="TGJ78047.1"/>
    <property type="molecule type" value="Genomic_DNA"/>
</dbReference>
<evidence type="ECO:0008006" key="3">
    <source>
        <dbReference type="Google" id="ProtNLM"/>
    </source>
</evidence>
<dbReference type="Pfam" id="PF14335">
    <property type="entry name" value="DUF4391"/>
    <property type="match status" value="1"/>
</dbReference>
<gene>
    <name evidence="1" type="ORF">CAGA_04590</name>
</gene>
<proteinExistence type="predicted"/>
<sequence length="242" mass="28100">MYDALHIPAACKVDNVIYKKLFYENGVLSAADKKLFSEGIDKITWRYSLKPDNCFVKPYKDATREYGEVELIEVALTRQAGERRIAEIIMRTIPYPMLLVLQCENQTQLWAAHQRSSQNDSEKNVLEEPVCTGWMDSAEFGELSVELDFQTLRHGNFYELYSDLVDRISIHNARELMHNSQCIIHNCENLTGEQARELLAKRQATEAKIAALRAELKRETQFNRKVEINMEIKILEKERQTL</sequence>
<evidence type="ECO:0000313" key="2">
    <source>
        <dbReference type="Proteomes" id="UP000297714"/>
    </source>
</evidence>
<dbReference type="InterPro" id="IPR025503">
    <property type="entry name" value="DUF4391"/>
</dbReference>
<name>A0A4Z0Y5B1_9FIRM</name>
<keyword evidence="2" id="KW-1185">Reference proteome</keyword>
<protein>
    <recommendedName>
        <fullName evidence="3">DUF4391 domain-containing protein</fullName>
    </recommendedName>
</protein>
<accession>A0A4Z0Y5B1</accession>
<dbReference type="Proteomes" id="UP000297714">
    <property type="component" value="Unassembled WGS sequence"/>
</dbReference>
<organism evidence="1 2">
    <name type="scientific">Caproiciproducens galactitolivorans</name>
    <dbReference type="NCBI Taxonomy" id="642589"/>
    <lineage>
        <taxon>Bacteria</taxon>
        <taxon>Bacillati</taxon>
        <taxon>Bacillota</taxon>
        <taxon>Clostridia</taxon>
        <taxon>Eubacteriales</taxon>
        <taxon>Acutalibacteraceae</taxon>
        <taxon>Caproiciproducens</taxon>
    </lineage>
</organism>
<dbReference type="AlphaFoldDB" id="A0A4Z0Y5B1"/>